<keyword evidence="3" id="KW-1185">Reference proteome</keyword>
<dbReference type="AlphaFoldDB" id="A0A090Y6L0"/>
<dbReference type="STRING" id="44252.DJ90_4798"/>
<evidence type="ECO:0000313" key="1">
    <source>
        <dbReference type="EMBL" id="KFM93467.1"/>
    </source>
</evidence>
<sequence>MFNEIGVGVLIHNSHRYEEYVKQIDDDVDAYEVVMGQFIEEPEELRILKAQLNKPIILHTIALSLGTDAPVDTASISRVNRFLNILDSPWYGDHICFTEVPGNPSNALLPPILTEESLQIFLTRLHETSRLVGKPLVLENTVMHYNPIGTMTYPQYINRILSESDAGLLLSIQNITNSCQRYYPLDHYAFIDSLDLDKVVEIHCTVGSDKKYQEEEHQDLRADQQLHMELIEYLAKTKKVRPKAFIWELEDGLEHFPEADELKEKIQWVKQLFFQ</sequence>
<dbReference type="OrthoDB" id="2968055at2"/>
<dbReference type="PANTHER" id="PTHR42194">
    <property type="entry name" value="UPF0276 PROTEIN HI_1600"/>
    <property type="match status" value="1"/>
</dbReference>
<protein>
    <submittedName>
        <fullName evidence="2">DUF692 family protein</fullName>
    </submittedName>
</protein>
<proteinExistence type="predicted"/>
<dbReference type="Proteomes" id="UP000442469">
    <property type="component" value="Unassembled WGS sequence"/>
</dbReference>
<dbReference type="RefSeq" id="WP_036626994.1">
    <property type="nucleotide sequence ID" value="NZ_JAKOBR010000169.1"/>
</dbReference>
<evidence type="ECO:0000313" key="2">
    <source>
        <dbReference type="EMBL" id="MUG22329.1"/>
    </source>
</evidence>
<dbReference type="PATRIC" id="fig|44252.3.peg.5982"/>
<dbReference type="PANTHER" id="PTHR42194:SF1">
    <property type="entry name" value="UPF0276 PROTEIN HI_1600"/>
    <property type="match status" value="1"/>
</dbReference>
<name>A0A090Y6L0_PAEMA</name>
<dbReference type="Proteomes" id="UP000029278">
    <property type="component" value="Unassembled WGS sequence"/>
</dbReference>
<dbReference type="Gene3D" id="3.20.20.150">
    <property type="entry name" value="Divalent-metal-dependent TIM barrel enzymes"/>
    <property type="match status" value="1"/>
</dbReference>
<evidence type="ECO:0000313" key="3">
    <source>
        <dbReference type="Proteomes" id="UP000029278"/>
    </source>
</evidence>
<dbReference type="EMBL" id="WNZZ01000004">
    <property type="protein sequence ID" value="MUG22329.1"/>
    <property type="molecule type" value="Genomic_DNA"/>
</dbReference>
<dbReference type="InterPro" id="IPR007801">
    <property type="entry name" value="MbnB/TglH/ChrH"/>
</dbReference>
<evidence type="ECO:0000313" key="4">
    <source>
        <dbReference type="Proteomes" id="UP000442469"/>
    </source>
</evidence>
<reference evidence="1 3" key="1">
    <citation type="submission" date="2014-04" db="EMBL/GenBank/DDBJ databases">
        <authorList>
            <person name="Bishop-Lilly K.A."/>
            <person name="Broomall S.M."/>
            <person name="Chain P.S."/>
            <person name="Chertkov O."/>
            <person name="Coyne S.R."/>
            <person name="Daligault H.E."/>
            <person name="Davenport K.W."/>
            <person name="Erkkila T."/>
            <person name="Frey K.G."/>
            <person name="Gibbons H.S."/>
            <person name="Gu W."/>
            <person name="Jaissle J."/>
            <person name="Johnson S.L."/>
            <person name="Koroleva G.I."/>
            <person name="Ladner J.T."/>
            <person name="Lo C.-C."/>
            <person name="Minogue T.D."/>
            <person name="Munk C."/>
            <person name="Palacios G.F."/>
            <person name="Redden C.L."/>
            <person name="Rosenzweig C.N."/>
            <person name="Scholz M.B."/>
            <person name="Teshima H."/>
            <person name="Xu Y."/>
        </authorList>
    </citation>
    <scope>NUCLEOTIDE SEQUENCE [LARGE SCALE GENOMIC DNA]</scope>
    <source>
        <strain evidence="1 3">8244</strain>
    </source>
</reference>
<dbReference type="Pfam" id="PF05114">
    <property type="entry name" value="MbnB_TglH_ChrH"/>
    <property type="match status" value="1"/>
</dbReference>
<reference evidence="2 4" key="2">
    <citation type="submission" date="2019-11" db="EMBL/GenBank/DDBJ databases">
        <title>Draft genome sequences of five Paenibacillus species of dairy origin.</title>
        <authorList>
            <person name="Olajide A.M."/>
            <person name="Chen S."/>
            <person name="Lapointe G."/>
        </authorList>
    </citation>
    <scope>NUCLEOTIDE SEQUENCE [LARGE SCALE GENOMIC DNA]</scope>
    <source>
        <strain evidence="2 4">3CT49</strain>
    </source>
</reference>
<dbReference type="GeneID" id="77010152"/>
<gene>
    <name evidence="1" type="ORF">DJ90_4798</name>
    <name evidence="2" type="ORF">GNQ08_07850</name>
</gene>
<organism evidence="1 3">
    <name type="scientific">Paenibacillus macerans</name>
    <name type="common">Bacillus macerans</name>
    <dbReference type="NCBI Taxonomy" id="44252"/>
    <lineage>
        <taxon>Bacteria</taxon>
        <taxon>Bacillati</taxon>
        <taxon>Bacillota</taxon>
        <taxon>Bacilli</taxon>
        <taxon>Bacillales</taxon>
        <taxon>Paenibacillaceae</taxon>
        <taxon>Paenibacillus</taxon>
    </lineage>
</organism>
<dbReference type="EMBL" id="JMQA01000052">
    <property type="protein sequence ID" value="KFM93467.1"/>
    <property type="molecule type" value="Genomic_DNA"/>
</dbReference>
<dbReference type="HOGENOM" id="CLU_1011365_0_0_9"/>
<comment type="caution">
    <text evidence="1">The sequence shown here is derived from an EMBL/GenBank/DDBJ whole genome shotgun (WGS) entry which is preliminary data.</text>
</comment>
<accession>A0A090Y6L0</accession>